<dbReference type="InterPro" id="IPR015422">
    <property type="entry name" value="PyrdxlP-dep_Trfase_small"/>
</dbReference>
<dbReference type="GO" id="GO:0031071">
    <property type="term" value="F:cysteine desulfurase activity"/>
    <property type="evidence" value="ECO:0007669"/>
    <property type="project" value="UniProtKB-EC"/>
</dbReference>
<dbReference type="InterPro" id="IPR000192">
    <property type="entry name" value="Aminotrans_V_dom"/>
</dbReference>
<evidence type="ECO:0000256" key="2">
    <source>
        <dbReference type="ARBA" id="ARBA00006490"/>
    </source>
</evidence>
<evidence type="ECO:0000256" key="10">
    <source>
        <dbReference type="RuleBase" id="RU004504"/>
    </source>
</evidence>
<evidence type="ECO:0000256" key="4">
    <source>
        <dbReference type="ARBA" id="ARBA00022679"/>
    </source>
</evidence>
<keyword evidence="8" id="KW-0411">Iron-sulfur</keyword>
<keyword evidence="4" id="KW-0808">Transferase</keyword>
<evidence type="ECO:0000313" key="12">
    <source>
        <dbReference type="EMBL" id="HJF44490.1"/>
    </source>
</evidence>
<dbReference type="InterPro" id="IPR015424">
    <property type="entry name" value="PyrdxlP-dep_Trfase"/>
</dbReference>
<reference evidence="12" key="1">
    <citation type="journal article" date="2021" name="PeerJ">
        <title>Extensive microbial diversity within the chicken gut microbiome revealed by metagenomics and culture.</title>
        <authorList>
            <person name="Gilroy R."/>
            <person name="Ravi A."/>
            <person name="Getino M."/>
            <person name="Pursley I."/>
            <person name="Horton D.L."/>
            <person name="Alikhan N.F."/>
            <person name="Baker D."/>
            <person name="Gharbi K."/>
            <person name="Hall N."/>
            <person name="Watson M."/>
            <person name="Adriaenssens E.M."/>
            <person name="Foster-Nyarko E."/>
            <person name="Jarju S."/>
            <person name="Secka A."/>
            <person name="Antonio M."/>
            <person name="Oren A."/>
            <person name="Chaudhuri R.R."/>
            <person name="La Ragione R."/>
            <person name="Hildebrand F."/>
            <person name="Pallen M.J."/>
        </authorList>
    </citation>
    <scope>NUCLEOTIDE SEQUENCE</scope>
    <source>
        <strain evidence="12">CHK124-7917</strain>
    </source>
</reference>
<dbReference type="Gene3D" id="3.90.1150.10">
    <property type="entry name" value="Aspartate Aminotransferase, domain 1"/>
    <property type="match status" value="1"/>
</dbReference>
<comment type="catalytic activity">
    <reaction evidence="9">
        <text>(sulfur carrier)-H + L-cysteine = (sulfur carrier)-SH + L-alanine</text>
        <dbReference type="Rhea" id="RHEA:43892"/>
        <dbReference type="Rhea" id="RHEA-COMP:14737"/>
        <dbReference type="Rhea" id="RHEA-COMP:14739"/>
        <dbReference type="ChEBI" id="CHEBI:29917"/>
        <dbReference type="ChEBI" id="CHEBI:35235"/>
        <dbReference type="ChEBI" id="CHEBI:57972"/>
        <dbReference type="ChEBI" id="CHEBI:64428"/>
        <dbReference type="EC" id="2.8.1.7"/>
    </reaction>
</comment>
<evidence type="ECO:0000313" key="13">
    <source>
        <dbReference type="Proteomes" id="UP000697330"/>
    </source>
</evidence>
<evidence type="ECO:0000256" key="7">
    <source>
        <dbReference type="ARBA" id="ARBA00023004"/>
    </source>
</evidence>
<accession>A0A921GCZ5</accession>
<keyword evidence="6" id="KW-0663">Pyridoxal phosphate</keyword>
<reference evidence="12" key="2">
    <citation type="submission" date="2021-09" db="EMBL/GenBank/DDBJ databases">
        <authorList>
            <person name="Gilroy R."/>
        </authorList>
    </citation>
    <scope>NUCLEOTIDE SEQUENCE</scope>
    <source>
        <strain evidence="12">CHK124-7917</strain>
    </source>
</reference>
<evidence type="ECO:0000256" key="6">
    <source>
        <dbReference type="ARBA" id="ARBA00022898"/>
    </source>
</evidence>
<comment type="caution">
    <text evidence="12">The sequence shown here is derived from an EMBL/GenBank/DDBJ whole genome shotgun (WGS) entry which is preliminary data.</text>
</comment>
<dbReference type="PANTHER" id="PTHR11601:SF34">
    <property type="entry name" value="CYSTEINE DESULFURASE"/>
    <property type="match status" value="1"/>
</dbReference>
<keyword evidence="5" id="KW-0479">Metal-binding</keyword>
<organism evidence="12 13">
    <name type="scientific">Thermophilibacter provencensis</name>
    <dbReference type="NCBI Taxonomy" id="1852386"/>
    <lineage>
        <taxon>Bacteria</taxon>
        <taxon>Bacillati</taxon>
        <taxon>Actinomycetota</taxon>
        <taxon>Coriobacteriia</taxon>
        <taxon>Coriobacteriales</taxon>
        <taxon>Atopobiaceae</taxon>
        <taxon>Thermophilibacter</taxon>
    </lineage>
</organism>
<evidence type="ECO:0000256" key="1">
    <source>
        <dbReference type="ARBA" id="ARBA00001933"/>
    </source>
</evidence>
<dbReference type="Gene3D" id="1.10.260.50">
    <property type="match status" value="1"/>
</dbReference>
<comment type="similarity">
    <text evidence="2">Belongs to the class-V pyridoxal-phosphate-dependent aminotransferase family. NifS/IscS subfamily.</text>
</comment>
<protein>
    <recommendedName>
        <fullName evidence="3">cysteine desulfurase</fullName>
        <ecNumber evidence="3">2.8.1.7</ecNumber>
    </recommendedName>
</protein>
<dbReference type="PIRSF" id="PIRSF005572">
    <property type="entry name" value="NifS"/>
    <property type="match status" value="1"/>
</dbReference>
<comment type="cofactor">
    <cofactor evidence="1 10">
        <name>pyridoxal 5'-phosphate</name>
        <dbReference type="ChEBI" id="CHEBI:597326"/>
    </cofactor>
</comment>
<dbReference type="GO" id="GO:0046872">
    <property type="term" value="F:metal ion binding"/>
    <property type="evidence" value="ECO:0007669"/>
    <property type="project" value="UniProtKB-KW"/>
</dbReference>
<evidence type="ECO:0000256" key="3">
    <source>
        <dbReference type="ARBA" id="ARBA00012239"/>
    </source>
</evidence>
<dbReference type="PANTHER" id="PTHR11601">
    <property type="entry name" value="CYSTEINE DESULFURYLASE FAMILY MEMBER"/>
    <property type="match status" value="1"/>
</dbReference>
<keyword evidence="7" id="KW-0408">Iron</keyword>
<dbReference type="PROSITE" id="PS00595">
    <property type="entry name" value="AA_TRANSFER_CLASS_5"/>
    <property type="match status" value="1"/>
</dbReference>
<evidence type="ECO:0000256" key="5">
    <source>
        <dbReference type="ARBA" id="ARBA00022723"/>
    </source>
</evidence>
<dbReference type="InterPro" id="IPR015421">
    <property type="entry name" value="PyrdxlP-dep_Trfase_major"/>
</dbReference>
<sequence>MTRPTYLDYAASAPAREESLDAERAYEASEIAGANPNSLHTLGRAAARALDGARADIARCAGGRFRPSDVIFTSGGTESNNLAVLGLAEGARARDSRRRSVVLSQIEHDSVLDLAPVLRDRGFEVRLAAAGPDGVVRPEGLEGLVDGSCALVSVMAANNETGACQPVGALARIAHAAGALFHTDAVQAFGHLALDLAEVDAASVAAHKLGGPVGVGALLVRGRAAMRPLTFGGGQERGMRAGTQDVRGALAFAAAARAACAALPEAAAEVSRRADRLVRTLCAPGSGIVETTALPYDGSSRLPGIVSVMVPGLDSETLVLELDQAGFEVSAASACSSGSLDASHVLLAMGVPRESALGSLRVSFDERVAERDLERLAEALLDIVRDHACDRRRGRR</sequence>
<dbReference type="EC" id="2.8.1.7" evidence="3"/>
<gene>
    <name evidence="12" type="ORF">K8U72_01690</name>
</gene>
<dbReference type="InterPro" id="IPR020578">
    <property type="entry name" value="Aminotrans_V_PyrdxlP_BS"/>
</dbReference>
<dbReference type="EMBL" id="DYWQ01000024">
    <property type="protein sequence ID" value="HJF44490.1"/>
    <property type="molecule type" value="Genomic_DNA"/>
</dbReference>
<dbReference type="RefSeq" id="WP_274958542.1">
    <property type="nucleotide sequence ID" value="NZ_DYWQ01000024.1"/>
</dbReference>
<evidence type="ECO:0000259" key="11">
    <source>
        <dbReference type="Pfam" id="PF00266"/>
    </source>
</evidence>
<dbReference type="Gene3D" id="3.40.640.10">
    <property type="entry name" value="Type I PLP-dependent aspartate aminotransferase-like (Major domain)"/>
    <property type="match status" value="1"/>
</dbReference>
<name>A0A921GCZ5_9ACTN</name>
<dbReference type="InterPro" id="IPR016454">
    <property type="entry name" value="Cysteine_dSase"/>
</dbReference>
<evidence type="ECO:0000256" key="9">
    <source>
        <dbReference type="ARBA" id="ARBA00050776"/>
    </source>
</evidence>
<proteinExistence type="inferred from homology"/>
<dbReference type="AlphaFoldDB" id="A0A921GCZ5"/>
<feature type="domain" description="Aminotransferase class V" evidence="11">
    <location>
        <begin position="5"/>
        <end position="376"/>
    </location>
</feature>
<dbReference type="Pfam" id="PF00266">
    <property type="entry name" value="Aminotran_5"/>
    <property type="match status" value="1"/>
</dbReference>
<dbReference type="SUPFAM" id="SSF53383">
    <property type="entry name" value="PLP-dependent transferases"/>
    <property type="match status" value="1"/>
</dbReference>
<evidence type="ECO:0000256" key="8">
    <source>
        <dbReference type="ARBA" id="ARBA00023014"/>
    </source>
</evidence>
<dbReference type="GO" id="GO:0051536">
    <property type="term" value="F:iron-sulfur cluster binding"/>
    <property type="evidence" value="ECO:0007669"/>
    <property type="project" value="UniProtKB-KW"/>
</dbReference>
<dbReference type="Proteomes" id="UP000697330">
    <property type="component" value="Unassembled WGS sequence"/>
</dbReference>